<keyword evidence="1" id="KW-0472">Membrane</keyword>
<feature type="transmembrane region" description="Helical" evidence="1">
    <location>
        <begin position="12"/>
        <end position="32"/>
    </location>
</feature>
<proteinExistence type="predicted"/>
<dbReference type="Proteomes" id="UP001055057">
    <property type="component" value="Unassembled WGS sequence"/>
</dbReference>
<evidence type="ECO:0000313" key="2">
    <source>
        <dbReference type="EMBL" id="GJE61762.1"/>
    </source>
</evidence>
<gene>
    <name evidence="2" type="ORF">MPOCJGCO_3888</name>
</gene>
<evidence type="ECO:0000313" key="3">
    <source>
        <dbReference type="Proteomes" id="UP001055057"/>
    </source>
</evidence>
<evidence type="ECO:0000256" key="1">
    <source>
        <dbReference type="SAM" id="Phobius"/>
    </source>
</evidence>
<reference evidence="2" key="1">
    <citation type="journal article" date="2021" name="Front. Microbiol.">
        <title>Comprehensive Comparative Genomics and Phenotyping of Methylobacterium Species.</title>
        <authorList>
            <person name="Alessa O."/>
            <person name="Ogura Y."/>
            <person name="Fujitani Y."/>
            <person name="Takami H."/>
            <person name="Hayashi T."/>
            <person name="Sahin N."/>
            <person name="Tani A."/>
        </authorList>
    </citation>
    <scope>NUCLEOTIDE SEQUENCE</scope>
    <source>
        <strain evidence="2">DSM 23632</strain>
    </source>
</reference>
<reference evidence="2" key="2">
    <citation type="submission" date="2021-08" db="EMBL/GenBank/DDBJ databases">
        <authorList>
            <person name="Tani A."/>
            <person name="Ola A."/>
            <person name="Ogura Y."/>
            <person name="Katsura K."/>
            <person name="Hayashi T."/>
        </authorList>
    </citation>
    <scope>NUCLEOTIDE SEQUENCE</scope>
    <source>
        <strain evidence="2">DSM 23632</strain>
    </source>
</reference>
<dbReference type="EMBL" id="BPRB01000243">
    <property type="protein sequence ID" value="GJE61762.1"/>
    <property type="molecule type" value="Genomic_DNA"/>
</dbReference>
<keyword evidence="1" id="KW-1133">Transmembrane helix</keyword>
<name>A0ABQ4U5U5_9HYPH</name>
<keyword evidence="1" id="KW-0812">Transmembrane</keyword>
<keyword evidence="3" id="KW-1185">Reference proteome</keyword>
<comment type="caution">
    <text evidence="2">The sequence shown here is derived from an EMBL/GenBank/DDBJ whole genome shotgun (WGS) entry which is preliminary data.</text>
</comment>
<organism evidence="2 3">
    <name type="scientific">Methylobacterium trifolii</name>
    <dbReference type="NCBI Taxonomy" id="1003092"/>
    <lineage>
        <taxon>Bacteria</taxon>
        <taxon>Pseudomonadati</taxon>
        <taxon>Pseudomonadota</taxon>
        <taxon>Alphaproteobacteria</taxon>
        <taxon>Hyphomicrobiales</taxon>
        <taxon>Methylobacteriaceae</taxon>
        <taxon>Methylobacterium</taxon>
    </lineage>
</organism>
<protein>
    <submittedName>
        <fullName evidence="2">Uncharacterized protein</fullName>
    </submittedName>
</protein>
<sequence>MAKPITLTNRIVDAVVIAGVALVLIVHTQLLVLPPHFV</sequence>
<accession>A0ABQ4U5U5</accession>